<organism evidence="3 4">
    <name type="scientific">Ceriporiopsis subvermispora (strain B)</name>
    <name type="common">White-rot fungus</name>
    <name type="synonym">Gelatoporia subvermispora</name>
    <dbReference type="NCBI Taxonomy" id="914234"/>
    <lineage>
        <taxon>Eukaryota</taxon>
        <taxon>Fungi</taxon>
        <taxon>Dikarya</taxon>
        <taxon>Basidiomycota</taxon>
        <taxon>Agaricomycotina</taxon>
        <taxon>Agaricomycetes</taxon>
        <taxon>Polyporales</taxon>
        <taxon>Gelatoporiaceae</taxon>
        <taxon>Gelatoporia</taxon>
    </lineage>
</organism>
<dbReference type="Proteomes" id="UP000016930">
    <property type="component" value="Unassembled WGS sequence"/>
</dbReference>
<evidence type="ECO:0000313" key="3">
    <source>
        <dbReference type="EMBL" id="EMD36338.1"/>
    </source>
</evidence>
<dbReference type="InterPro" id="IPR045339">
    <property type="entry name" value="DUF6534"/>
</dbReference>
<evidence type="ECO:0000259" key="2">
    <source>
        <dbReference type="Pfam" id="PF20152"/>
    </source>
</evidence>
<feature type="domain" description="DUF6534" evidence="2">
    <location>
        <begin position="161"/>
        <end position="244"/>
    </location>
</feature>
<dbReference type="STRING" id="914234.M2QH24"/>
<keyword evidence="1" id="KW-0472">Membrane</keyword>
<dbReference type="AlphaFoldDB" id="M2QH24"/>
<accession>M2QH24</accession>
<keyword evidence="4" id="KW-1185">Reference proteome</keyword>
<dbReference type="EMBL" id="KB445798">
    <property type="protein sequence ID" value="EMD36338.1"/>
    <property type="molecule type" value="Genomic_DNA"/>
</dbReference>
<feature type="transmembrane region" description="Helical" evidence="1">
    <location>
        <begin position="151"/>
        <end position="175"/>
    </location>
</feature>
<proteinExistence type="predicted"/>
<evidence type="ECO:0000313" key="4">
    <source>
        <dbReference type="Proteomes" id="UP000016930"/>
    </source>
</evidence>
<dbReference type="Pfam" id="PF20152">
    <property type="entry name" value="DUF6534"/>
    <property type="match status" value="1"/>
</dbReference>
<name>M2QH24_CERS8</name>
<feature type="transmembrane region" description="Helical" evidence="1">
    <location>
        <begin position="118"/>
        <end position="135"/>
    </location>
</feature>
<reference evidence="3 4" key="1">
    <citation type="journal article" date="2012" name="Proc. Natl. Acad. Sci. U.S.A.">
        <title>Comparative genomics of Ceriporiopsis subvermispora and Phanerochaete chrysosporium provide insight into selective ligninolysis.</title>
        <authorList>
            <person name="Fernandez-Fueyo E."/>
            <person name="Ruiz-Duenas F.J."/>
            <person name="Ferreira P."/>
            <person name="Floudas D."/>
            <person name="Hibbett D.S."/>
            <person name="Canessa P."/>
            <person name="Larrondo L.F."/>
            <person name="James T.Y."/>
            <person name="Seelenfreund D."/>
            <person name="Lobos S."/>
            <person name="Polanco R."/>
            <person name="Tello M."/>
            <person name="Honda Y."/>
            <person name="Watanabe T."/>
            <person name="Watanabe T."/>
            <person name="Ryu J.S."/>
            <person name="Kubicek C.P."/>
            <person name="Schmoll M."/>
            <person name="Gaskell J."/>
            <person name="Hammel K.E."/>
            <person name="St John F.J."/>
            <person name="Vanden Wymelenberg A."/>
            <person name="Sabat G."/>
            <person name="Splinter BonDurant S."/>
            <person name="Syed K."/>
            <person name="Yadav J.S."/>
            <person name="Doddapaneni H."/>
            <person name="Subramanian V."/>
            <person name="Lavin J.L."/>
            <person name="Oguiza J.A."/>
            <person name="Perez G."/>
            <person name="Pisabarro A.G."/>
            <person name="Ramirez L."/>
            <person name="Santoyo F."/>
            <person name="Master E."/>
            <person name="Coutinho P.M."/>
            <person name="Henrissat B."/>
            <person name="Lombard V."/>
            <person name="Magnuson J.K."/>
            <person name="Kuees U."/>
            <person name="Hori C."/>
            <person name="Igarashi K."/>
            <person name="Samejima M."/>
            <person name="Held B.W."/>
            <person name="Barry K.W."/>
            <person name="LaButti K.M."/>
            <person name="Lapidus A."/>
            <person name="Lindquist E.A."/>
            <person name="Lucas S.M."/>
            <person name="Riley R."/>
            <person name="Salamov A.A."/>
            <person name="Hoffmeister D."/>
            <person name="Schwenk D."/>
            <person name="Hadar Y."/>
            <person name="Yarden O."/>
            <person name="de Vries R.P."/>
            <person name="Wiebenga A."/>
            <person name="Stenlid J."/>
            <person name="Eastwood D."/>
            <person name="Grigoriev I.V."/>
            <person name="Berka R.M."/>
            <person name="Blanchette R.A."/>
            <person name="Kersten P."/>
            <person name="Martinez A.T."/>
            <person name="Vicuna R."/>
            <person name="Cullen D."/>
        </authorList>
    </citation>
    <scope>NUCLEOTIDE SEQUENCE [LARGE SCALE GENOMIC DNA]</scope>
    <source>
        <strain evidence="3 4">B</strain>
    </source>
</reference>
<keyword evidence="1" id="KW-1133">Transmembrane helix</keyword>
<gene>
    <name evidence="3" type="ORF">CERSUDRAFT_74339</name>
</gene>
<feature type="transmembrane region" description="Helical" evidence="1">
    <location>
        <begin position="75"/>
        <end position="97"/>
    </location>
</feature>
<sequence length="294" mass="32328">MASPIDVKSTYGAYMLGVVISARAQHSLYGITVAQTHTYYSQSNRDAVSLNTLHEVLLVLTIYDYLIGDYGNPLAIAHITGSYWAALVMSGIIEFIVKGGEELALGRAHRELANHIHLGLFTQSGTAGVIALIGFERTQPSYTTGAVLNDMFYWTVAVGVSGDVLLATAQATILWRWQTGFKSIVDITELIVVGLLARVTVSRIHRIVQFALFRNTESLIYVAVYHQLPGMYINALLATLNAREELRELMYGTCEQMAITPWELPDFQDAEMYAVAQNANEGVLPTILNSIPAI</sequence>
<evidence type="ECO:0000256" key="1">
    <source>
        <dbReference type="SAM" id="Phobius"/>
    </source>
</evidence>
<keyword evidence="1" id="KW-0812">Transmembrane</keyword>
<protein>
    <recommendedName>
        <fullName evidence="2">DUF6534 domain-containing protein</fullName>
    </recommendedName>
</protein>
<dbReference type="HOGENOM" id="CLU_046025_5_4_1"/>